<dbReference type="GO" id="GO:0016020">
    <property type="term" value="C:membrane"/>
    <property type="evidence" value="ECO:0007669"/>
    <property type="project" value="InterPro"/>
</dbReference>
<reference evidence="2 3" key="1">
    <citation type="submission" date="2019-03" db="EMBL/GenBank/DDBJ databases">
        <authorList>
            <person name="He R.-H."/>
        </authorList>
    </citation>
    <scope>NUCLEOTIDE SEQUENCE [LARGE SCALE GENOMIC DNA]</scope>
    <source>
        <strain evidence="3">SH 714</strain>
    </source>
</reference>
<feature type="domain" description="Regulatory protein YycH-like" evidence="1">
    <location>
        <begin position="38"/>
        <end position="256"/>
    </location>
</feature>
<dbReference type="Proteomes" id="UP000297975">
    <property type="component" value="Unassembled WGS sequence"/>
</dbReference>
<proteinExistence type="predicted"/>
<dbReference type="Gene3D" id="2.40.128.690">
    <property type="entry name" value="YycH protein, domain 3-like"/>
    <property type="match status" value="1"/>
</dbReference>
<dbReference type="InterPro" id="IPR018604">
    <property type="entry name" value="YycI-like"/>
</dbReference>
<sequence length="288" mass="33471">MQWGQIKTIFIISFLILNLFLVQELIEKINEADLDKISRSTIQEQLEAQGITFENLPESGLKEVYVTAKRYQLTEEDLQALDAKIDADEQTIGVDTAQEVIASQYVEPLDLNLEESFDESIAKIKESVLYGGTFKFWDYYEEENALLFFQEQNNRTVYFNETGVLLVVLNEEGDAIQYRQTLLEEVVHNSEEQTVVDPINAIFELYSNNVLNYEDNISNMKIGYHTLLPLEDGVQVFVPTWEITVNKEDTYFVNAMEAQYIPNNEIDFVIKLKEFLKREIEELKNRSE</sequence>
<keyword evidence="3" id="KW-1185">Reference proteome</keyword>
<dbReference type="AlphaFoldDB" id="A0A4Y8IK30"/>
<dbReference type="RefSeq" id="WP_134340274.1">
    <property type="nucleotide sequence ID" value="NZ_SOPW01000009.1"/>
</dbReference>
<organism evidence="2 3">
    <name type="scientific">Filobacillus milosensis</name>
    <dbReference type="NCBI Taxonomy" id="94137"/>
    <lineage>
        <taxon>Bacteria</taxon>
        <taxon>Bacillati</taxon>
        <taxon>Bacillota</taxon>
        <taxon>Bacilli</taxon>
        <taxon>Bacillales</taxon>
        <taxon>Bacillaceae</taxon>
        <taxon>Filobacillus</taxon>
    </lineage>
</organism>
<evidence type="ECO:0000259" key="1">
    <source>
        <dbReference type="Pfam" id="PF09648"/>
    </source>
</evidence>
<evidence type="ECO:0000313" key="2">
    <source>
        <dbReference type="EMBL" id="TFB21133.1"/>
    </source>
</evidence>
<accession>A0A4Y8IK30</accession>
<evidence type="ECO:0000313" key="3">
    <source>
        <dbReference type="Proteomes" id="UP000297975"/>
    </source>
</evidence>
<dbReference type="Pfam" id="PF09648">
    <property type="entry name" value="YycI"/>
    <property type="match status" value="1"/>
</dbReference>
<gene>
    <name evidence="2" type="ORF">E3U55_09955</name>
</gene>
<dbReference type="OrthoDB" id="2388036at2"/>
<dbReference type="EMBL" id="SOPW01000009">
    <property type="protein sequence ID" value="TFB21133.1"/>
    <property type="molecule type" value="Genomic_DNA"/>
</dbReference>
<name>A0A4Y8IK30_9BACI</name>
<comment type="caution">
    <text evidence="2">The sequence shown here is derived from an EMBL/GenBank/DDBJ whole genome shotgun (WGS) entry which is preliminary data.</text>
</comment>
<protein>
    <recommendedName>
        <fullName evidence="1">Regulatory protein YycH-like domain-containing protein</fullName>
    </recommendedName>
</protein>